<name>A0A1B6DRE8_9HEMI</name>
<proteinExistence type="predicted"/>
<sequence length="105" mass="11750">MASLEFTEKKQERKTKFEHQESDGNCFLGPERPNPFGVLAETRNNQLSCLHRDLASPSPRYTEQTIWNAVVEGGAHPRQCSASLQFTNPSSTLVIQMANLRTSSV</sequence>
<feature type="compositionally biased region" description="Basic and acidic residues" evidence="1">
    <location>
        <begin position="1"/>
        <end position="22"/>
    </location>
</feature>
<dbReference type="AlphaFoldDB" id="A0A1B6DRE8"/>
<organism evidence="2">
    <name type="scientific">Clastoptera arizonana</name>
    <name type="common">Arizona spittle bug</name>
    <dbReference type="NCBI Taxonomy" id="38151"/>
    <lineage>
        <taxon>Eukaryota</taxon>
        <taxon>Metazoa</taxon>
        <taxon>Ecdysozoa</taxon>
        <taxon>Arthropoda</taxon>
        <taxon>Hexapoda</taxon>
        <taxon>Insecta</taxon>
        <taxon>Pterygota</taxon>
        <taxon>Neoptera</taxon>
        <taxon>Paraneoptera</taxon>
        <taxon>Hemiptera</taxon>
        <taxon>Auchenorrhyncha</taxon>
        <taxon>Cercopoidea</taxon>
        <taxon>Clastopteridae</taxon>
        <taxon>Clastoptera</taxon>
    </lineage>
</organism>
<evidence type="ECO:0000313" key="2">
    <source>
        <dbReference type="EMBL" id="JAS28242.1"/>
    </source>
</evidence>
<protein>
    <submittedName>
        <fullName evidence="2">Uncharacterized protein</fullName>
    </submittedName>
</protein>
<evidence type="ECO:0000256" key="1">
    <source>
        <dbReference type="SAM" id="MobiDB-lite"/>
    </source>
</evidence>
<dbReference type="EMBL" id="GEDC01009056">
    <property type="protein sequence ID" value="JAS28242.1"/>
    <property type="molecule type" value="Transcribed_RNA"/>
</dbReference>
<accession>A0A1B6DRE8</accession>
<reference evidence="2" key="1">
    <citation type="submission" date="2015-12" db="EMBL/GenBank/DDBJ databases">
        <title>De novo transcriptome assembly of four potential Pierce s Disease insect vectors from Arizona vineyards.</title>
        <authorList>
            <person name="Tassone E.E."/>
        </authorList>
    </citation>
    <scope>NUCLEOTIDE SEQUENCE</scope>
</reference>
<gene>
    <name evidence="2" type="ORF">g.25601</name>
</gene>
<feature type="region of interest" description="Disordered" evidence="1">
    <location>
        <begin position="1"/>
        <end position="29"/>
    </location>
</feature>